<sequence>MARLFKEKQQLAMRCKESAAAKAEVFADAAFGSAVRPGLRNTQVLFSHRTLTVTCGAAALLLALSLVLISSLSSGSVDAADAKLGAFIGCVNLTKPEWIRRTADYTNFRQFTPQTIQGCRSHCADQGYPLALVSMDWRCRCTLSLPDYYYMWPDYVPNREECIPMPSKPNVETAAAYYVHANANTSGCRLSYPEFYSSSRSQWSIDYKSANIEFRNNTRGGSLYIRQLNTASGARLRSRDGDHMYGMWQVRSLPTARTSSVTAFRIRSNNIYPRSSAGSFSEIDIKVLNQAPAEVPSSLRFSASTNSRLSYQEVLAPATYQRLMGWSGNRTVTNTSTTLSINWQPTFVSWALDGRVVRTIRNGDMTSLGTFQSPTIAARVFFSIGTEGRGRFDAAGGPAVSNFNNFRRIICDLPEPRTLAELGPPWLTAVLYPAPVASSTGSA</sequence>
<feature type="domain" description="GH16" evidence="2">
    <location>
        <begin position="158"/>
        <end position="403"/>
    </location>
</feature>
<dbReference type="Gene3D" id="2.60.120.200">
    <property type="match status" value="1"/>
</dbReference>
<proteinExistence type="predicted"/>
<dbReference type="InterPro" id="IPR013320">
    <property type="entry name" value="ConA-like_dom_sf"/>
</dbReference>
<evidence type="ECO:0000313" key="3">
    <source>
        <dbReference type="EMBL" id="WIA12980.1"/>
    </source>
</evidence>
<dbReference type="EMBL" id="CP126211">
    <property type="protein sequence ID" value="WIA12980.1"/>
    <property type="molecule type" value="Genomic_DNA"/>
</dbReference>
<gene>
    <name evidence="3" type="ORF">OEZ85_006592</name>
</gene>
<reference evidence="3 4" key="1">
    <citation type="submission" date="2023-05" db="EMBL/GenBank/DDBJ databases">
        <title>A 100% complete, gapless, phased diploid assembly of the Scenedesmus obliquus UTEX 3031 genome.</title>
        <authorList>
            <person name="Biondi T.C."/>
            <person name="Hanschen E.R."/>
            <person name="Kwon T."/>
            <person name="Eng W."/>
            <person name="Kruse C.P.S."/>
            <person name="Koehler S.I."/>
            <person name="Kunde Y."/>
            <person name="Gleasner C.D."/>
            <person name="You Mak K.T."/>
            <person name="Polle J."/>
            <person name="Hovde B.T."/>
            <person name="Starkenburg S.R."/>
        </authorList>
    </citation>
    <scope>NUCLEOTIDE SEQUENCE [LARGE SCALE GENOMIC DNA]</scope>
    <source>
        <strain evidence="3 4">DOE0152z</strain>
    </source>
</reference>
<keyword evidence="1" id="KW-1133">Transmembrane helix</keyword>
<dbReference type="Proteomes" id="UP001244341">
    <property type="component" value="Chromosome 4b"/>
</dbReference>
<protein>
    <recommendedName>
        <fullName evidence="2">GH16 domain-containing protein</fullName>
    </recommendedName>
</protein>
<dbReference type="Pfam" id="PF00722">
    <property type="entry name" value="Glyco_hydro_16"/>
    <property type="match status" value="1"/>
</dbReference>
<accession>A0ABY8TVI9</accession>
<evidence type="ECO:0000313" key="4">
    <source>
        <dbReference type="Proteomes" id="UP001244341"/>
    </source>
</evidence>
<organism evidence="3 4">
    <name type="scientific">Tetradesmus obliquus</name>
    <name type="common">Green alga</name>
    <name type="synonym">Acutodesmus obliquus</name>
    <dbReference type="NCBI Taxonomy" id="3088"/>
    <lineage>
        <taxon>Eukaryota</taxon>
        <taxon>Viridiplantae</taxon>
        <taxon>Chlorophyta</taxon>
        <taxon>core chlorophytes</taxon>
        <taxon>Chlorophyceae</taxon>
        <taxon>CS clade</taxon>
        <taxon>Sphaeropleales</taxon>
        <taxon>Scenedesmaceae</taxon>
        <taxon>Tetradesmus</taxon>
    </lineage>
</organism>
<keyword evidence="1" id="KW-0812">Transmembrane</keyword>
<evidence type="ECO:0000256" key="1">
    <source>
        <dbReference type="SAM" id="Phobius"/>
    </source>
</evidence>
<dbReference type="SUPFAM" id="SSF49899">
    <property type="entry name" value="Concanavalin A-like lectins/glucanases"/>
    <property type="match status" value="1"/>
</dbReference>
<keyword evidence="4" id="KW-1185">Reference proteome</keyword>
<keyword evidence="1" id="KW-0472">Membrane</keyword>
<evidence type="ECO:0000259" key="2">
    <source>
        <dbReference type="PROSITE" id="PS51762"/>
    </source>
</evidence>
<dbReference type="InterPro" id="IPR000757">
    <property type="entry name" value="Beta-glucanase-like"/>
</dbReference>
<feature type="transmembrane region" description="Helical" evidence="1">
    <location>
        <begin position="50"/>
        <end position="69"/>
    </location>
</feature>
<name>A0ABY8TVI9_TETOB</name>
<dbReference type="PROSITE" id="PS51762">
    <property type="entry name" value="GH16_2"/>
    <property type="match status" value="1"/>
</dbReference>